<dbReference type="Pfam" id="PF10973">
    <property type="entry name" value="DUF2799"/>
    <property type="match status" value="1"/>
</dbReference>
<evidence type="ECO:0000313" key="4">
    <source>
        <dbReference type="Proteomes" id="UP001163255"/>
    </source>
</evidence>
<feature type="region of interest" description="Disordered" evidence="2">
    <location>
        <begin position="181"/>
        <end position="206"/>
    </location>
</feature>
<protein>
    <submittedName>
        <fullName evidence="3">DUF2799 domain-containing protein</fullName>
    </submittedName>
</protein>
<gene>
    <name evidence="3" type="ORF">NX720_13130</name>
</gene>
<dbReference type="InterPro" id="IPR021242">
    <property type="entry name" value="DUF2799"/>
</dbReference>
<reference evidence="3" key="1">
    <citation type="submission" date="2022-10" db="EMBL/GenBank/DDBJ databases">
        <title>Completed Genome Sequence of two octocoral isolated bacterium, Endozoicomonas euniceicola EF212T and Endozoicomonas gorgoniicola PS125T.</title>
        <authorList>
            <person name="Chiou Y.-J."/>
            <person name="Chen Y.-H."/>
        </authorList>
    </citation>
    <scope>NUCLEOTIDE SEQUENCE</scope>
    <source>
        <strain evidence="3">EF212</strain>
    </source>
</reference>
<evidence type="ECO:0000313" key="3">
    <source>
        <dbReference type="EMBL" id="UYM13866.1"/>
    </source>
</evidence>
<keyword evidence="4" id="KW-1185">Reference proteome</keyword>
<dbReference type="RefSeq" id="WP_262595286.1">
    <property type="nucleotide sequence ID" value="NZ_CP103300.1"/>
</dbReference>
<dbReference type="Proteomes" id="UP001163255">
    <property type="component" value="Chromosome"/>
</dbReference>
<evidence type="ECO:0000256" key="1">
    <source>
        <dbReference type="SAM" id="Coils"/>
    </source>
</evidence>
<dbReference type="PROSITE" id="PS51257">
    <property type="entry name" value="PROKAR_LIPOPROTEIN"/>
    <property type="match status" value="1"/>
</dbReference>
<name>A0ABY6GME5_9GAMM</name>
<evidence type="ECO:0000256" key="2">
    <source>
        <dbReference type="SAM" id="MobiDB-lite"/>
    </source>
</evidence>
<organism evidence="3 4">
    <name type="scientific">Endozoicomonas euniceicola</name>
    <dbReference type="NCBI Taxonomy" id="1234143"/>
    <lineage>
        <taxon>Bacteria</taxon>
        <taxon>Pseudomonadati</taxon>
        <taxon>Pseudomonadota</taxon>
        <taxon>Gammaproteobacteria</taxon>
        <taxon>Oceanospirillales</taxon>
        <taxon>Endozoicomonadaceae</taxon>
        <taxon>Endozoicomonas</taxon>
    </lineage>
</organism>
<proteinExistence type="predicted"/>
<feature type="coiled-coil region" evidence="1">
    <location>
        <begin position="125"/>
        <end position="152"/>
    </location>
</feature>
<keyword evidence="1" id="KW-0175">Coiled coil</keyword>
<accession>A0ABY6GME5</accession>
<dbReference type="EMBL" id="CP103300">
    <property type="protein sequence ID" value="UYM13866.1"/>
    <property type="molecule type" value="Genomic_DNA"/>
</dbReference>
<feature type="compositionally biased region" description="Basic and acidic residues" evidence="2">
    <location>
        <begin position="181"/>
        <end position="199"/>
    </location>
</feature>
<sequence>MLKKITAISLVASMGFLGGCATMSESECLNADWQLIGFEDGLNGYSMSRIGDHRSACAEYSIVPSQALYQQGFEAGLRQFCTPTNAYDYGKSGRTYNHQCPADLHNEFLKYYNQGQEFYAVEKSIRDYGYKIADAKKKIEKLEKKILDKEARIISDDSSAEERLRLVGDIKRHKEEIGHLRTAKTADERKRAVKEEELSRLQAPAV</sequence>